<evidence type="ECO:0000259" key="1">
    <source>
        <dbReference type="Pfam" id="PF00248"/>
    </source>
</evidence>
<dbReference type="PANTHER" id="PTHR42686">
    <property type="entry name" value="GH17980P-RELATED"/>
    <property type="match status" value="1"/>
</dbReference>
<dbReference type="InterPro" id="IPR036812">
    <property type="entry name" value="NAD(P)_OxRdtase_dom_sf"/>
</dbReference>
<evidence type="ECO:0000313" key="2">
    <source>
        <dbReference type="EMBL" id="MDC8773516.1"/>
    </source>
</evidence>
<protein>
    <submittedName>
        <fullName evidence="2">Aldo/keto reductase</fullName>
    </submittedName>
</protein>
<dbReference type="PANTHER" id="PTHR42686:SF1">
    <property type="entry name" value="GH17980P-RELATED"/>
    <property type="match status" value="1"/>
</dbReference>
<comment type="caution">
    <text evidence="2">The sequence shown here is derived from an EMBL/GenBank/DDBJ whole genome shotgun (WGS) entry which is preliminary data.</text>
</comment>
<sequence length="343" mass="36806">MRASDRRKLPRTGLSLSLLGLGCAPLGNLFSAVSDAQALATVDAAWAAGLRYFDTAPFYGHGLSEHRLGQALRERPRAQYCLSTKVGRLLKPKAGKPAEKQNGWVGPLPFEPQFDYSAGGIRRSLEDSLQRLGMASIDMALVHDIGGATHGELHGLYWQQLTEGGGLRELESLRDEGLVSSVGLGVNEWQVVIDVLKHIDLDCTLLAGRYTLLDQSALHPFLDIAAQRSVGVVIGGPFNSGILATGPSRDAKFDYGAAPLEIVMRAEQLQTVCNEFDVPLAAAALQFPLAHPAVVSCVPGARNVQELQQVAAWLETPVPASLWERLLEKGLLLPGTPLPVAEA</sequence>
<keyword evidence="3" id="KW-1185">Reference proteome</keyword>
<feature type="domain" description="NADP-dependent oxidoreductase" evidence="1">
    <location>
        <begin position="19"/>
        <end position="326"/>
    </location>
</feature>
<dbReference type="SUPFAM" id="SSF51430">
    <property type="entry name" value="NAD(P)-linked oxidoreductase"/>
    <property type="match status" value="1"/>
</dbReference>
<dbReference type="PROSITE" id="PS51257">
    <property type="entry name" value="PROKAR_LIPOPROTEIN"/>
    <property type="match status" value="1"/>
</dbReference>
<dbReference type="Gene3D" id="3.20.20.100">
    <property type="entry name" value="NADP-dependent oxidoreductase domain"/>
    <property type="match status" value="1"/>
</dbReference>
<name>A0ABT5KHV1_9BURK</name>
<reference evidence="2 3" key="1">
    <citation type="submission" date="2022-10" db="EMBL/GenBank/DDBJ databases">
        <title>Paucibacter sp. hw1 Genome sequencing.</title>
        <authorList>
            <person name="Park S."/>
        </authorList>
    </citation>
    <scope>NUCLEOTIDE SEQUENCE [LARGE SCALE GENOMIC DNA]</scope>
    <source>
        <strain evidence="3">hw1</strain>
    </source>
</reference>
<accession>A0ABT5KHV1</accession>
<dbReference type="InterPro" id="IPR020471">
    <property type="entry name" value="AKR"/>
</dbReference>
<dbReference type="InterPro" id="IPR023210">
    <property type="entry name" value="NADP_OxRdtase_dom"/>
</dbReference>
<organism evidence="2 3">
    <name type="scientific">Roseateles albus</name>
    <dbReference type="NCBI Taxonomy" id="2987525"/>
    <lineage>
        <taxon>Bacteria</taxon>
        <taxon>Pseudomonadati</taxon>
        <taxon>Pseudomonadota</taxon>
        <taxon>Betaproteobacteria</taxon>
        <taxon>Burkholderiales</taxon>
        <taxon>Sphaerotilaceae</taxon>
        <taxon>Roseateles</taxon>
    </lineage>
</organism>
<gene>
    <name evidence="2" type="ORF">PRZ03_18210</name>
</gene>
<evidence type="ECO:0000313" key="3">
    <source>
        <dbReference type="Proteomes" id="UP001221189"/>
    </source>
</evidence>
<proteinExistence type="predicted"/>
<dbReference type="EMBL" id="JAQQXT010000012">
    <property type="protein sequence ID" value="MDC8773516.1"/>
    <property type="molecule type" value="Genomic_DNA"/>
</dbReference>
<dbReference type="RefSeq" id="WP_273601668.1">
    <property type="nucleotide sequence ID" value="NZ_JAQQXT010000012.1"/>
</dbReference>
<dbReference type="Proteomes" id="UP001221189">
    <property type="component" value="Unassembled WGS sequence"/>
</dbReference>
<dbReference type="Pfam" id="PF00248">
    <property type="entry name" value="Aldo_ket_red"/>
    <property type="match status" value="1"/>
</dbReference>